<keyword evidence="3" id="KW-1185">Reference proteome</keyword>
<name>A0A9D5B4G8_PEA</name>
<organism evidence="2 3">
    <name type="scientific">Pisum sativum</name>
    <name type="common">Garden pea</name>
    <name type="synonym">Lathyrus oleraceus</name>
    <dbReference type="NCBI Taxonomy" id="3888"/>
    <lineage>
        <taxon>Eukaryota</taxon>
        <taxon>Viridiplantae</taxon>
        <taxon>Streptophyta</taxon>
        <taxon>Embryophyta</taxon>
        <taxon>Tracheophyta</taxon>
        <taxon>Spermatophyta</taxon>
        <taxon>Magnoliopsida</taxon>
        <taxon>eudicotyledons</taxon>
        <taxon>Gunneridae</taxon>
        <taxon>Pentapetalae</taxon>
        <taxon>rosids</taxon>
        <taxon>fabids</taxon>
        <taxon>Fabales</taxon>
        <taxon>Fabaceae</taxon>
        <taxon>Papilionoideae</taxon>
        <taxon>50 kb inversion clade</taxon>
        <taxon>NPAAA clade</taxon>
        <taxon>Hologalegina</taxon>
        <taxon>IRL clade</taxon>
        <taxon>Fabeae</taxon>
        <taxon>Lathyrus</taxon>
    </lineage>
</organism>
<dbReference type="Proteomes" id="UP001058974">
    <property type="component" value="Chromosome 3"/>
</dbReference>
<gene>
    <name evidence="2" type="ORF">KIW84_034386</name>
</gene>
<evidence type="ECO:0000256" key="1">
    <source>
        <dbReference type="SAM" id="MobiDB-lite"/>
    </source>
</evidence>
<feature type="region of interest" description="Disordered" evidence="1">
    <location>
        <begin position="1"/>
        <end position="25"/>
    </location>
</feature>
<sequence>MNVPSPKPPSVPAPMEDLLPDVNQGDGEQLKEMVNNYYKKLFRISGKWQTWYQTQISYPSLEEVDIVNLDMHVMNEEIKRALFDIKSWKAPSPYGFPTGFYQKSWDNVGKN</sequence>
<feature type="compositionally biased region" description="Pro residues" evidence="1">
    <location>
        <begin position="1"/>
        <end position="12"/>
    </location>
</feature>
<evidence type="ECO:0000313" key="3">
    <source>
        <dbReference type="Proteomes" id="UP001058974"/>
    </source>
</evidence>
<dbReference type="Gramene" id="Psat03G0438600-T1">
    <property type="protein sequence ID" value="KAI5429771.1"/>
    <property type="gene ID" value="KIW84_034386"/>
</dbReference>
<protein>
    <submittedName>
        <fullName evidence="2">Uncharacterized protein</fullName>
    </submittedName>
</protein>
<evidence type="ECO:0000313" key="2">
    <source>
        <dbReference type="EMBL" id="KAI5429771.1"/>
    </source>
</evidence>
<dbReference type="AlphaFoldDB" id="A0A9D5B4G8"/>
<dbReference type="EMBL" id="JAMSHJ010000003">
    <property type="protein sequence ID" value="KAI5429771.1"/>
    <property type="molecule type" value="Genomic_DNA"/>
</dbReference>
<accession>A0A9D5B4G8</accession>
<proteinExistence type="predicted"/>
<comment type="caution">
    <text evidence="2">The sequence shown here is derived from an EMBL/GenBank/DDBJ whole genome shotgun (WGS) entry which is preliminary data.</text>
</comment>
<reference evidence="2 3" key="1">
    <citation type="journal article" date="2022" name="Nat. Genet.">
        <title>Improved pea reference genome and pan-genome highlight genomic features and evolutionary characteristics.</title>
        <authorList>
            <person name="Yang T."/>
            <person name="Liu R."/>
            <person name="Luo Y."/>
            <person name="Hu S."/>
            <person name="Wang D."/>
            <person name="Wang C."/>
            <person name="Pandey M.K."/>
            <person name="Ge S."/>
            <person name="Xu Q."/>
            <person name="Li N."/>
            <person name="Li G."/>
            <person name="Huang Y."/>
            <person name="Saxena R.K."/>
            <person name="Ji Y."/>
            <person name="Li M."/>
            <person name="Yan X."/>
            <person name="He Y."/>
            <person name="Liu Y."/>
            <person name="Wang X."/>
            <person name="Xiang C."/>
            <person name="Varshney R.K."/>
            <person name="Ding H."/>
            <person name="Gao S."/>
            <person name="Zong X."/>
        </authorList>
    </citation>
    <scope>NUCLEOTIDE SEQUENCE [LARGE SCALE GENOMIC DNA]</scope>
    <source>
        <strain evidence="2 3">cv. Zhongwan 6</strain>
    </source>
</reference>